<feature type="domain" description="M23ase beta-sheet core" evidence="1">
    <location>
        <begin position="469"/>
        <end position="550"/>
    </location>
</feature>
<organism evidence="2 3">
    <name type="scientific">candidate division WWE3 bacterium CSP1-7</name>
    <dbReference type="NCBI Taxonomy" id="1576480"/>
    <lineage>
        <taxon>Bacteria</taxon>
        <taxon>Katanobacteria</taxon>
    </lineage>
</organism>
<dbReference type="CDD" id="cd12797">
    <property type="entry name" value="M23_peptidase"/>
    <property type="match status" value="1"/>
</dbReference>
<comment type="caution">
    <text evidence="2">The sequence shown here is derived from an EMBL/GenBank/DDBJ whole genome shotgun (WGS) entry which is preliminary data.</text>
</comment>
<dbReference type="STRING" id="1576480.XU08_C0003G0004"/>
<dbReference type="GO" id="GO:0004222">
    <property type="term" value="F:metalloendopeptidase activity"/>
    <property type="evidence" value="ECO:0007669"/>
    <property type="project" value="TreeGrafter"/>
</dbReference>
<dbReference type="InterPro" id="IPR016047">
    <property type="entry name" value="M23ase_b-sheet_dom"/>
</dbReference>
<dbReference type="EMBL" id="LDXK01000003">
    <property type="protein sequence ID" value="KRT67338.1"/>
    <property type="molecule type" value="Genomic_DNA"/>
</dbReference>
<reference evidence="2 3" key="1">
    <citation type="submission" date="2015-05" db="EMBL/GenBank/DDBJ databases">
        <title>Critical biogeochemical functions in the subsurface are associated with bacteria from new phyla and little studied lineages.</title>
        <authorList>
            <person name="Hug L.A."/>
            <person name="Thomas B.C."/>
            <person name="Sharon I."/>
            <person name="Brown C.T."/>
            <person name="Sharma R."/>
            <person name="Hettich R.L."/>
            <person name="Wilkins M.J."/>
            <person name="Williams K.H."/>
            <person name="Singh A."/>
            <person name="Banfield J.F."/>
        </authorList>
    </citation>
    <scope>NUCLEOTIDE SEQUENCE [LARGE SCALE GENOMIC DNA]</scope>
    <source>
        <strain evidence="2">CSP1-7</strain>
    </source>
</reference>
<dbReference type="SUPFAM" id="SSF51261">
    <property type="entry name" value="Duplicated hybrid motif"/>
    <property type="match status" value="1"/>
</dbReference>
<protein>
    <recommendedName>
        <fullName evidence="1">M23ase beta-sheet core domain-containing protein</fullName>
    </recommendedName>
</protein>
<dbReference type="Proteomes" id="UP000051297">
    <property type="component" value="Unassembled WGS sequence"/>
</dbReference>
<accession>A0A0T5ZX32</accession>
<evidence type="ECO:0000259" key="1">
    <source>
        <dbReference type="Pfam" id="PF01551"/>
    </source>
</evidence>
<dbReference type="InterPro" id="IPR011055">
    <property type="entry name" value="Dup_hybrid_motif"/>
</dbReference>
<dbReference type="PANTHER" id="PTHR21666:SF270">
    <property type="entry name" value="MUREIN HYDROLASE ACTIVATOR ENVC"/>
    <property type="match status" value="1"/>
</dbReference>
<name>A0A0T5ZX32_UNCKA</name>
<proteinExistence type="predicted"/>
<evidence type="ECO:0000313" key="3">
    <source>
        <dbReference type="Proteomes" id="UP000051297"/>
    </source>
</evidence>
<evidence type="ECO:0000313" key="2">
    <source>
        <dbReference type="EMBL" id="KRT67338.1"/>
    </source>
</evidence>
<dbReference type="InterPro" id="IPR050570">
    <property type="entry name" value="Cell_wall_metabolism_enzyme"/>
</dbReference>
<dbReference type="PANTHER" id="PTHR21666">
    <property type="entry name" value="PEPTIDASE-RELATED"/>
    <property type="match status" value="1"/>
</dbReference>
<dbReference type="Gene3D" id="2.70.70.10">
    <property type="entry name" value="Glucose Permease (Domain IIA)"/>
    <property type="match status" value="1"/>
</dbReference>
<dbReference type="Pfam" id="PF01551">
    <property type="entry name" value="Peptidase_M23"/>
    <property type="match status" value="1"/>
</dbReference>
<gene>
    <name evidence="2" type="ORF">XU08_C0003G0004</name>
</gene>
<sequence length="581" mass="62332">MSDRTRFPTTPVILALLFLISGLILSVKPATAVEIQTCPVVREGSPSLSSETKNVSVVGERYGQLSVCLPLLPDLTRGKYRAQCYGVDFPFPYTNNAGQLALSNPTNMPVELIRARTMTLSGDPESTEPGELTGSIPKLLMPGYKQENDKGEEVNPNIALTNAEGQLAQGWVVENQSNIQVSVHPDRGELEIDGTHAPTQTKPYWDVRTEGQEEKIQVGEENYQLEGKFGEVAPLYDRYGLLAQAFSFPTDTPLELPDVSCPAETYSPRPIVPKEGVSWLRKAIWRAKEIVKAEIKECDLTDLGCIARLINPIKVEVLTATGDLDIQSKVSLAGGAWANMAGPSGAFAALLPPETIFKSEDSEEPRVSFSQTGGLSGLWETFKSAVGATSTLKIASLGNVGEAVDCIIYGLTAHPANARTQACADVLMSGKFLGWPTYHGFIFQGPKASCANCTHRVVEAIDIGPGPGVSMGDAVLATVEGNILATGTDPIYGNYIDLQSSDPNVPTVIRYGHLSAVFVGRGQPVSPGSVIGAVGDTGMGGTHLHYEFRLRALEMRIPYIPDDGGGGIRGCLFPNCPNIRW</sequence>
<dbReference type="AlphaFoldDB" id="A0A0T5ZX32"/>